<gene>
    <name evidence="2" type="ORF">DX927_23080</name>
</gene>
<evidence type="ECO:0000259" key="1">
    <source>
        <dbReference type="PROSITE" id="PS51186"/>
    </source>
</evidence>
<dbReference type="Pfam" id="PF00583">
    <property type="entry name" value="Acetyltransf_1"/>
    <property type="match status" value="1"/>
</dbReference>
<dbReference type="CDD" id="cd04301">
    <property type="entry name" value="NAT_SF"/>
    <property type="match status" value="1"/>
</dbReference>
<dbReference type="InterPro" id="IPR000182">
    <property type="entry name" value="GNAT_dom"/>
</dbReference>
<proteinExistence type="predicted"/>
<organism evidence="2 3">
    <name type="scientific">Bacillus swezeyi</name>
    <dbReference type="NCBI Taxonomy" id="1925020"/>
    <lineage>
        <taxon>Bacteria</taxon>
        <taxon>Bacillati</taxon>
        <taxon>Bacillota</taxon>
        <taxon>Bacilli</taxon>
        <taxon>Bacillales</taxon>
        <taxon>Bacillaceae</taxon>
        <taxon>Bacillus</taxon>
    </lineage>
</organism>
<accession>A0A5M8REA8</accession>
<dbReference type="AlphaFoldDB" id="A0A5M8REA8"/>
<evidence type="ECO:0000313" key="2">
    <source>
        <dbReference type="EMBL" id="KAA6446937.1"/>
    </source>
</evidence>
<sequence length="106" mass="12812">MNLYFENHHIDTYGSQPNCEHKYILYAAMSDDIEKRVIGYVDYTVWQNKVFIDYIEVKESMRRRGVGTQLYRKLLELNKEYSYERAGFYTPEGAALRDWFEKEYLS</sequence>
<dbReference type="Proteomes" id="UP000324326">
    <property type="component" value="Unassembled WGS sequence"/>
</dbReference>
<dbReference type="EMBL" id="QSND01000007">
    <property type="protein sequence ID" value="KAA6446937.1"/>
    <property type="molecule type" value="Genomic_DNA"/>
</dbReference>
<dbReference type="SUPFAM" id="SSF55729">
    <property type="entry name" value="Acyl-CoA N-acyltransferases (Nat)"/>
    <property type="match status" value="1"/>
</dbReference>
<evidence type="ECO:0000313" key="3">
    <source>
        <dbReference type="Proteomes" id="UP000324326"/>
    </source>
</evidence>
<dbReference type="GO" id="GO:0016747">
    <property type="term" value="F:acyltransferase activity, transferring groups other than amino-acyl groups"/>
    <property type="evidence" value="ECO:0007669"/>
    <property type="project" value="InterPro"/>
</dbReference>
<comment type="caution">
    <text evidence="2">The sequence shown here is derived from an EMBL/GenBank/DDBJ whole genome shotgun (WGS) entry which is preliminary data.</text>
</comment>
<dbReference type="Gene3D" id="3.40.630.30">
    <property type="match status" value="1"/>
</dbReference>
<reference evidence="2 3" key="1">
    <citation type="submission" date="2018-08" db="EMBL/GenBank/DDBJ databases">
        <title>Bacillus phenotypic plasticity.</title>
        <authorList>
            <person name="Hurtado E."/>
        </authorList>
    </citation>
    <scope>NUCLEOTIDE SEQUENCE [LARGE SCALE GENOMIC DNA]</scope>
    <source>
        <strain evidence="2 3">427</strain>
    </source>
</reference>
<dbReference type="InterPro" id="IPR016181">
    <property type="entry name" value="Acyl_CoA_acyltransferase"/>
</dbReference>
<feature type="domain" description="N-acetyltransferase" evidence="1">
    <location>
        <begin position="1"/>
        <end position="106"/>
    </location>
</feature>
<keyword evidence="2" id="KW-0808">Transferase</keyword>
<protein>
    <submittedName>
        <fullName evidence="2">N-acetyltransferase</fullName>
    </submittedName>
</protein>
<dbReference type="RefSeq" id="WP_150149974.1">
    <property type="nucleotide sequence ID" value="NZ_QSND01000007.1"/>
</dbReference>
<dbReference type="PROSITE" id="PS51186">
    <property type="entry name" value="GNAT"/>
    <property type="match status" value="1"/>
</dbReference>
<name>A0A5M8REA8_9BACI</name>